<gene>
    <name evidence="2" type="ORF">RHGRI_013237</name>
</gene>
<accession>A0AAV6K536</accession>
<feature type="compositionally biased region" description="Basic residues" evidence="1">
    <location>
        <begin position="216"/>
        <end position="227"/>
    </location>
</feature>
<comment type="caution">
    <text evidence="2">The sequence shown here is derived from an EMBL/GenBank/DDBJ whole genome shotgun (WGS) entry which is preliminary data.</text>
</comment>
<feature type="region of interest" description="Disordered" evidence="1">
    <location>
        <begin position="177"/>
        <end position="236"/>
    </location>
</feature>
<organism evidence="2 3">
    <name type="scientific">Rhododendron griersonianum</name>
    <dbReference type="NCBI Taxonomy" id="479676"/>
    <lineage>
        <taxon>Eukaryota</taxon>
        <taxon>Viridiplantae</taxon>
        <taxon>Streptophyta</taxon>
        <taxon>Embryophyta</taxon>
        <taxon>Tracheophyta</taxon>
        <taxon>Spermatophyta</taxon>
        <taxon>Magnoliopsida</taxon>
        <taxon>eudicotyledons</taxon>
        <taxon>Gunneridae</taxon>
        <taxon>Pentapetalae</taxon>
        <taxon>asterids</taxon>
        <taxon>Ericales</taxon>
        <taxon>Ericaceae</taxon>
        <taxon>Ericoideae</taxon>
        <taxon>Rhodoreae</taxon>
        <taxon>Rhododendron</taxon>
    </lineage>
</organism>
<dbReference type="AlphaFoldDB" id="A0AAV6K536"/>
<reference evidence="2" key="1">
    <citation type="submission" date="2020-08" db="EMBL/GenBank/DDBJ databases">
        <title>Plant Genome Project.</title>
        <authorList>
            <person name="Zhang R.-G."/>
        </authorList>
    </citation>
    <scope>NUCLEOTIDE SEQUENCE</scope>
    <source>
        <strain evidence="2">WSP0</strain>
        <tissue evidence="2">Leaf</tissue>
    </source>
</reference>
<feature type="region of interest" description="Disordered" evidence="1">
    <location>
        <begin position="252"/>
        <end position="307"/>
    </location>
</feature>
<feature type="compositionally biased region" description="Basic residues" evidence="1">
    <location>
        <begin position="23"/>
        <end position="32"/>
    </location>
</feature>
<feature type="compositionally biased region" description="Gly residues" evidence="1">
    <location>
        <begin position="273"/>
        <end position="288"/>
    </location>
</feature>
<name>A0AAV6K536_9ERIC</name>
<evidence type="ECO:0000313" key="2">
    <source>
        <dbReference type="EMBL" id="KAG5547474.1"/>
    </source>
</evidence>
<proteinExistence type="predicted"/>
<feature type="compositionally biased region" description="Basic residues" evidence="1">
    <location>
        <begin position="289"/>
        <end position="300"/>
    </location>
</feature>
<dbReference type="EMBL" id="JACTNZ010000005">
    <property type="protein sequence ID" value="KAG5547474.1"/>
    <property type="molecule type" value="Genomic_DNA"/>
</dbReference>
<keyword evidence="3" id="KW-1185">Reference proteome</keyword>
<dbReference type="Proteomes" id="UP000823749">
    <property type="component" value="Chromosome 5"/>
</dbReference>
<feature type="compositionally biased region" description="Gly residues" evidence="1">
    <location>
        <begin position="200"/>
        <end position="215"/>
    </location>
</feature>
<protein>
    <submittedName>
        <fullName evidence="2">Uncharacterized protein</fullName>
    </submittedName>
</protein>
<feature type="region of interest" description="Disordered" evidence="1">
    <location>
        <begin position="125"/>
        <end position="163"/>
    </location>
</feature>
<evidence type="ECO:0000313" key="3">
    <source>
        <dbReference type="Proteomes" id="UP000823749"/>
    </source>
</evidence>
<evidence type="ECO:0000256" key="1">
    <source>
        <dbReference type="SAM" id="MobiDB-lite"/>
    </source>
</evidence>
<sequence>MLEHGGYQQAYGHGGHGWEHHSRGGFHPHGRGGFHPYGRGGGHPGHGWGLHVPPRSRSWPGPFVRPHGHMAQGCGADIHGGHLVPPHGHISEDWGPHTFHERCIHGADGGEDHNHGADGSCGGCHGRGGRGCDSRGRGGGVIPRGRGGRHHGHGGRGGEGHEHDLDAFISEEDLGPHMFPERCIHGADGGEDDHNHGATHSGGGGGCHGRGGGHGPRGRGGRHHWHGGRGGEGHEHDLDAFISEEDLGPHMFPERCIHGADGGEDDHNHGATHSGGRGGCHGRGGGHGPRGRGGRHHWHGGRGGEGHNLDVLVVEHIRDITAATTSA</sequence>
<feature type="region of interest" description="Disordered" evidence="1">
    <location>
        <begin position="12"/>
        <end position="33"/>
    </location>
</feature>